<evidence type="ECO:0000256" key="5">
    <source>
        <dbReference type="ARBA" id="ARBA00022605"/>
    </source>
</evidence>
<feature type="transmembrane region" description="Helical" evidence="11">
    <location>
        <begin position="142"/>
        <end position="162"/>
    </location>
</feature>
<accession>A0ABW9G481</accession>
<evidence type="ECO:0000256" key="3">
    <source>
        <dbReference type="ARBA" id="ARBA00022475"/>
    </source>
</evidence>
<dbReference type="Proteomes" id="UP001629953">
    <property type="component" value="Unassembled WGS sequence"/>
</dbReference>
<dbReference type="Pfam" id="PF07264">
    <property type="entry name" value="EI24"/>
    <property type="match status" value="1"/>
</dbReference>
<keyword evidence="9 11" id="KW-0472">Membrane</keyword>
<comment type="caution">
    <text evidence="12">The sequence shown here is derived from an EMBL/GenBank/DDBJ whole genome shotgun (WGS) entry which is preliminary data.</text>
</comment>
<evidence type="ECO:0000256" key="6">
    <source>
        <dbReference type="ARBA" id="ARBA00022692"/>
    </source>
</evidence>
<keyword evidence="7 11" id="KW-1133">Transmembrane helix</keyword>
<keyword evidence="13" id="KW-1185">Reference proteome</keyword>
<evidence type="ECO:0000256" key="8">
    <source>
        <dbReference type="ARBA" id="ARBA00023032"/>
    </source>
</evidence>
<dbReference type="PANTHER" id="PTHR37468">
    <property type="entry name" value="SULFATE TRANSPORTER CYSZ"/>
    <property type="match status" value="1"/>
</dbReference>
<organism evidence="12 13">
    <name type="scientific">Celerinatantimonas yamalensis</name>
    <dbReference type="NCBI Taxonomy" id="559956"/>
    <lineage>
        <taxon>Bacteria</taxon>
        <taxon>Pseudomonadati</taxon>
        <taxon>Pseudomonadota</taxon>
        <taxon>Gammaproteobacteria</taxon>
        <taxon>Celerinatantimonadaceae</taxon>
        <taxon>Celerinatantimonas</taxon>
    </lineage>
</organism>
<name>A0ABW9G481_9GAMM</name>
<evidence type="ECO:0000256" key="11">
    <source>
        <dbReference type="HAMAP-Rule" id="MF_00468"/>
    </source>
</evidence>
<keyword evidence="10 11" id="KW-0198">Cysteine biosynthesis</keyword>
<keyword evidence="6 11" id="KW-0812">Transmembrane</keyword>
<evidence type="ECO:0000313" key="12">
    <source>
        <dbReference type="EMBL" id="MFM2484363.1"/>
    </source>
</evidence>
<keyword evidence="3 11" id="KW-1003">Cell membrane</keyword>
<keyword evidence="8 11" id="KW-0764">Sulfate transport</keyword>
<sequence length="260" mass="30280">MQDLSRTHLSGAHYFVQGWRLVSRPGLRLFVIIPLLVNTLLFAGAFYWLFDRLQYWIEQITLALPTSLHWLDWLIWPLAVIAIIFVFSFIFASVGNWLAAPFNGILAERTELLLTGQPLPEAKLSELLTDIPRTLLREWQKFCYWLPRSLVLVCAFFIPGLGQTVIPVLWFVFSAWMMAIQYIDYPFDNHKIAFRPMRAQLSRNRLGNWLFGALVTVATWIPLVNWVVMPAAICGATALWVDYYRDEEQSPLRRVPWLEH</sequence>
<evidence type="ECO:0000256" key="10">
    <source>
        <dbReference type="ARBA" id="ARBA00023192"/>
    </source>
</evidence>
<evidence type="ECO:0000256" key="4">
    <source>
        <dbReference type="ARBA" id="ARBA00022519"/>
    </source>
</evidence>
<comment type="function">
    <text evidence="11">High affinity, high specificity proton-dependent sulfate transporter, which mediates sulfate uptake. Provides the sulfur source for the cysteine synthesis pathway.</text>
</comment>
<dbReference type="EMBL" id="JBEQCT010000002">
    <property type="protein sequence ID" value="MFM2484363.1"/>
    <property type="molecule type" value="Genomic_DNA"/>
</dbReference>
<dbReference type="InterPro" id="IPR022985">
    <property type="entry name" value="Sulfate_CysZ"/>
</dbReference>
<dbReference type="HAMAP" id="MF_00468">
    <property type="entry name" value="CysZ"/>
    <property type="match status" value="1"/>
</dbReference>
<protein>
    <recommendedName>
        <fullName evidence="11">Sulfate transporter CysZ</fullName>
    </recommendedName>
</protein>
<keyword evidence="4 11" id="KW-0997">Cell inner membrane</keyword>
<dbReference type="PANTHER" id="PTHR37468:SF1">
    <property type="entry name" value="SULFATE TRANSPORTER CYSZ"/>
    <property type="match status" value="1"/>
</dbReference>
<gene>
    <name evidence="11 12" type="primary">cysZ</name>
    <name evidence="12" type="ORF">ABUE30_04655</name>
</gene>
<proteinExistence type="inferred from homology"/>
<comment type="subcellular location">
    <subcellularLocation>
        <location evidence="11">Cell inner membrane</location>
        <topology evidence="11">Multi-pass membrane protein</topology>
    </subcellularLocation>
    <subcellularLocation>
        <location evidence="1">Membrane</location>
        <topology evidence="1">Multi-pass membrane protein</topology>
    </subcellularLocation>
</comment>
<evidence type="ECO:0000256" key="9">
    <source>
        <dbReference type="ARBA" id="ARBA00023136"/>
    </source>
</evidence>
<evidence type="ECO:0000256" key="2">
    <source>
        <dbReference type="ARBA" id="ARBA00022448"/>
    </source>
</evidence>
<dbReference type="InterPro" id="IPR050480">
    <property type="entry name" value="CysZ-like"/>
</dbReference>
<comment type="similarity">
    <text evidence="11">Belongs to the CysZ family.</text>
</comment>
<feature type="transmembrane region" description="Helical" evidence="11">
    <location>
        <begin position="206"/>
        <end position="221"/>
    </location>
</feature>
<keyword evidence="2 11" id="KW-0813">Transport</keyword>
<reference evidence="12 13" key="1">
    <citation type="journal article" date="2013" name="Int. J. Syst. Evol. Microbiol.">
        <title>Celerinatantimonas yamalensis sp. nov., a cold-adapted diazotrophic bacterium from a cold permafrost brine.</title>
        <authorList>
            <person name="Shcherbakova V."/>
            <person name="Chuvilskaya N."/>
            <person name="Rivkina E."/>
            <person name="Demidov N."/>
            <person name="Uchaeva V."/>
            <person name="Suetin S."/>
            <person name="Suzina N."/>
            <person name="Gilichinsky D."/>
        </authorList>
    </citation>
    <scope>NUCLEOTIDE SEQUENCE [LARGE SCALE GENOMIC DNA]</scope>
    <source>
        <strain evidence="12 13">C7</strain>
    </source>
</reference>
<dbReference type="InterPro" id="IPR059112">
    <property type="entry name" value="CysZ/EI24"/>
</dbReference>
<keyword evidence="5 11" id="KW-0028">Amino-acid biosynthesis</keyword>
<dbReference type="RefSeq" id="WP_408622544.1">
    <property type="nucleotide sequence ID" value="NZ_JBEQCT010000002.1"/>
</dbReference>
<dbReference type="NCBIfam" id="NF003433">
    <property type="entry name" value="PRK04949.1"/>
    <property type="match status" value="1"/>
</dbReference>
<feature type="transmembrane region" description="Helical" evidence="11">
    <location>
        <begin position="29"/>
        <end position="50"/>
    </location>
</feature>
<evidence type="ECO:0000256" key="1">
    <source>
        <dbReference type="ARBA" id="ARBA00004141"/>
    </source>
</evidence>
<feature type="transmembrane region" description="Helical" evidence="11">
    <location>
        <begin position="74"/>
        <end position="99"/>
    </location>
</feature>
<evidence type="ECO:0000313" key="13">
    <source>
        <dbReference type="Proteomes" id="UP001629953"/>
    </source>
</evidence>
<evidence type="ECO:0000256" key="7">
    <source>
        <dbReference type="ARBA" id="ARBA00022989"/>
    </source>
</evidence>